<feature type="transmembrane region" description="Helical" evidence="7">
    <location>
        <begin position="23"/>
        <end position="44"/>
    </location>
</feature>
<keyword evidence="6" id="KW-0813">Transport</keyword>
<evidence type="ECO:0000313" key="9">
    <source>
        <dbReference type="EMBL" id="ETZ07608.1"/>
    </source>
</evidence>
<keyword evidence="5 7" id="KW-0472">Membrane</keyword>
<comment type="subcellular location">
    <subcellularLocation>
        <location evidence="1">Cell membrane</location>
        <topology evidence="1">Multi-pass membrane protein</topology>
    </subcellularLocation>
    <subcellularLocation>
        <location evidence="6">Membrane</location>
        <topology evidence="6">Multi-pass membrane protein</topology>
    </subcellularLocation>
</comment>
<dbReference type="Pfam" id="PF01618">
    <property type="entry name" value="MotA_ExbB"/>
    <property type="match status" value="1"/>
</dbReference>
<feature type="transmembrane region" description="Helical" evidence="7">
    <location>
        <begin position="169"/>
        <end position="191"/>
    </location>
</feature>
<dbReference type="RefSeq" id="WP_021827931.1">
    <property type="nucleotide sequence ID" value="NZ_AWTR02000024.1"/>
</dbReference>
<evidence type="ECO:0000256" key="5">
    <source>
        <dbReference type="ARBA" id="ARBA00023136"/>
    </source>
</evidence>
<keyword evidence="10" id="KW-1185">Reference proteome</keyword>
<reference evidence="9 10" key="1">
    <citation type="journal article" date="2014" name="FEMS Microbiol. Lett.">
        <title>Draft genome sequences of three Holospora species (Holospora obtusa, Holospora undulata, and Holospora elegans), endonuclear symbiotic bacteria of the ciliate Paramecium caudatum.</title>
        <authorList>
            <person name="Dohra H."/>
            <person name="Tanaka K."/>
            <person name="Suzuki T."/>
            <person name="Fujishima M."/>
            <person name="Suzuki H."/>
        </authorList>
    </citation>
    <scope>NUCLEOTIDE SEQUENCE [LARGE SCALE GENOMIC DNA]</scope>
    <source>
        <strain evidence="9 10">F1</strain>
    </source>
</reference>
<evidence type="ECO:0000256" key="3">
    <source>
        <dbReference type="ARBA" id="ARBA00022692"/>
    </source>
</evidence>
<comment type="caution">
    <text evidence="9">The sequence shown here is derived from an EMBL/GenBank/DDBJ whole genome shotgun (WGS) entry which is preliminary data.</text>
</comment>
<dbReference type="STRING" id="1399147.P618_200191"/>
<dbReference type="OrthoDB" id="9805133at2"/>
<keyword evidence="2" id="KW-1003">Cell membrane</keyword>
<evidence type="ECO:0000259" key="8">
    <source>
        <dbReference type="Pfam" id="PF01618"/>
    </source>
</evidence>
<dbReference type="GO" id="GO:0005886">
    <property type="term" value="C:plasma membrane"/>
    <property type="evidence" value="ECO:0007669"/>
    <property type="project" value="UniProtKB-SubCell"/>
</dbReference>
<accession>W6TEF3</accession>
<keyword evidence="6" id="KW-0653">Protein transport</keyword>
<dbReference type="PANTHER" id="PTHR30625">
    <property type="entry name" value="PROTEIN TOLQ"/>
    <property type="match status" value="1"/>
</dbReference>
<comment type="similarity">
    <text evidence="6">Belongs to the exbB/tolQ family.</text>
</comment>
<gene>
    <name evidence="9" type="ORF">P618_200191</name>
</gene>
<evidence type="ECO:0000256" key="7">
    <source>
        <dbReference type="SAM" id="Phobius"/>
    </source>
</evidence>
<evidence type="ECO:0000313" key="10">
    <source>
        <dbReference type="Proteomes" id="UP000019112"/>
    </source>
</evidence>
<organism evidence="9 10">
    <name type="scientific">Holospora obtusa F1</name>
    <dbReference type="NCBI Taxonomy" id="1399147"/>
    <lineage>
        <taxon>Bacteria</taxon>
        <taxon>Pseudomonadati</taxon>
        <taxon>Pseudomonadota</taxon>
        <taxon>Alphaproteobacteria</taxon>
        <taxon>Holosporales</taxon>
        <taxon>Holosporaceae</taxon>
        <taxon>Holospora</taxon>
    </lineage>
</organism>
<dbReference type="InterPro" id="IPR002898">
    <property type="entry name" value="MotA_ExbB_proton_chnl"/>
</dbReference>
<protein>
    <submittedName>
        <fullName evidence="9">Biopolymer transport protein ExbB</fullName>
    </submittedName>
</protein>
<name>W6TEF3_HOLOB</name>
<proteinExistence type="inferred from homology"/>
<keyword evidence="4 7" id="KW-1133">Transmembrane helix</keyword>
<dbReference type="eggNOG" id="COG0811">
    <property type="taxonomic scope" value="Bacteria"/>
</dbReference>
<feature type="transmembrane region" description="Helical" evidence="7">
    <location>
        <begin position="129"/>
        <end position="149"/>
    </location>
</feature>
<evidence type="ECO:0000256" key="1">
    <source>
        <dbReference type="ARBA" id="ARBA00004651"/>
    </source>
</evidence>
<dbReference type="Proteomes" id="UP000019112">
    <property type="component" value="Unassembled WGS sequence"/>
</dbReference>
<dbReference type="GO" id="GO:0017038">
    <property type="term" value="P:protein import"/>
    <property type="evidence" value="ECO:0007669"/>
    <property type="project" value="TreeGrafter"/>
</dbReference>
<feature type="domain" description="MotA/TolQ/ExbB proton channel" evidence="8">
    <location>
        <begin position="102"/>
        <end position="206"/>
    </location>
</feature>
<dbReference type="EMBL" id="AWTR02000024">
    <property type="protein sequence ID" value="ETZ07608.1"/>
    <property type="molecule type" value="Genomic_DNA"/>
</dbReference>
<dbReference type="PANTHER" id="PTHR30625:SF16">
    <property type="entry name" value="BIOPOLYMER TRANSPORT PROTEIN EXBB"/>
    <property type="match status" value="1"/>
</dbReference>
<evidence type="ECO:0000256" key="2">
    <source>
        <dbReference type="ARBA" id="ARBA00022475"/>
    </source>
</evidence>
<evidence type="ECO:0000256" key="6">
    <source>
        <dbReference type="RuleBase" id="RU004057"/>
    </source>
</evidence>
<dbReference type="InterPro" id="IPR050790">
    <property type="entry name" value="ExbB/TolQ_transport"/>
</dbReference>
<sequence>MEEVVVQISQNISLWGLFWQADWIIKSVMIGLLAASVVSWSIMIGKFLQLRKLYQEASRTQEAFEKESSTYWEQMRPCSWTMPFAYVVSLFARESRRGSSSVWRQKVENILEAYLENQRDYLMKSMGTLDTIGSISPFVGLFGTVWGIINSFKGIASSGSTSIAAVAPGMAEALFATAIGLVAAIPAAIAYNRLTLNIQSYMTKLEGFCRIVNVAHLDH</sequence>
<dbReference type="AlphaFoldDB" id="W6TEF3"/>
<keyword evidence="3 7" id="KW-0812">Transmembrane</keyword>
<evidence type="ECO:0000256" key="4">
    <source>
        <dbReference type="ARBA" id="ARBA00022989"/>
    </source>
</evidence>